<dbReference type="AlphaFoldDB" id="A0AAW2FS30"/>
<comment type="catalytic activity">
    <reaction evidence="10">
        <text>N-terminal L-methionyl-[transmembrane protein] + acetyl-CoA = N-terminal N(alpha)-acetyl-L-methionyl-[transmembrane protein] + CoA + H(+)</text>
        <dbReference type="Rhea" id="RHEA:50604"/>
        <dbReference type="Rhea" id="RHEA-COMP:12745"/>
        <dbReference type="Rhea" id="RHEA-COMP:12746"/>
        <dbReference type="ChEBI" id="CHEBI:15378"/>
        <dbReference type="ChEBI" id="CHEBI:57287"/>
        <dbReference type="ChEBI" id="CHEBI:57288"/>
        <dbReference type="ChEBI" id="CHEBI:64731"/>
        <dbReference type="ChEBI" id="CHEBI:133414"/>
        <dbReference type="EC" id="2.3.1.259"/>
    </reaction>
</comment>
<dbReference type="PROSITE" id="PS51186">
    <property type="entry name" value="GNAT"/>
    <property type="match status" value="1"/>
</dbReference>
<evidence type="ECO:0000256" key="3">
    <source>
        <dbReference type="ARBA" id="ARBA00022829"/>
    </source>
</evidence>
<dbReference type="GO" id="GO:0007059">
    <property type="term" value="P:chromosome segregation"/>
    <property type="evidence" value="ECO:0007669"/>
    <property type="project" value="UniProtKB-KW"/>
</dbReference>
<evidence type="ECO:0000256" key="7">
    <source>
        <dbReference type="ARBA" id="ARBA00026111"/>
    </source>
</evidence>
<dbReference type="InterPro" id="IPR000182">
    <property type="entry name" value="GNAT_dom"/>
</dbReference>
<dbReference type="Gene3D" id="3.40.630.30">
    <property type="match status" value="1"/>
</dbReference>
<keyword evidence="4" id="KW-0156">Chromatin regulator</keyword>
<sequence>MVVSFNRYLPAILSEIDDSEPGGAVCVASDLGPSDVKQRAAYTTDETVTRNCSTGTSIVVGGGGGGGGGSGGGSGAGNTTTTSSVTTPAVTVTTSAVTVPLCVLGEVQLRFLCPDDLEEVRSLCQDWFPIDYPYSWYEDITSSSRFYALAAVYGGVIIGLIVAEIKPYARLNKEDRGILCSSLGKNCLVGYILSLGVRRAYRRNGIASLLLEQLLAHVTAPERSSVKAVFLHVLSSNAPAILFYQRCHFRLHSFLPYYYSIRGKCKDGFTYVLYVNGGHAPWGIWDWIRHLAGAMTNLVPCRVPRWIWQRLLWATTILSYHR</sequence>
<feature type="region of interest" description="Disordered" evidence="11">
    <location>
        <begin position="63"/>
        <end position="85"/>
    </location>
</feature>
<evidence type="ECO:0000256" key="2">
    <source>
        <dbReference type="ARBA" id="ARBA00022679"/>
    </source>
</evidence>
<evidence type="ECO:0000256" key="8">
    <source>
        <dbReference type="ARBA" id="ARBA00026144"/>
    </source>
</evidence>
<evidence type="ECO:0000259" key="12">
    <source>
        <dbReference type="PROSITE" id="PS51186"/>
    </source>
</evidence>
<evidence type="ECO:0000256" key="6">
    <source>
        <dbReference type="ARBA" id="ARBA00025774"/>
    </source>
</evidence>
<evidence type="ECO:0000256" key="1">
    <source>
        <dbReference type="ARBA" id="ARBA00013184"/>
    </source>
</evidence>
<dbReference type="PANTHER" id="PTHR14744:SF15">
    <property type="entry name" value="N-ALPHA-ACETYLTRANSFERASE 60"/>
    <property type="match status" value="1"/>
</dbReference>
<protein>
    <recommendedName>
        <fullName evidence="8">N-alpha-acetyltransferase 60</fullName>
        <ecNumber evidence="7">2.3.1.259</ecNumber>
        <ecNumber evidence="1">2.3.1.48</ecNumber>
    </recommendedName>
</protein>
<proteinExistence type="inferred from homology"/>
<evidence type="ECO:0000256" key="5">
    <source>
        <dbReference type="ARBA" id="ARBA00023315"/>
    </source>
</evidence>
<keyword evidence="14" id="KW-1185">Reference proteome</keyword>
<dbReference type="PANTHER" id="PTHR14744">
    <property type="entry name" value="N-ALPHA-ACETYLTRANSFERASE 60"/>
    <property type="match status" value="1"/>
</dbReference>
<evidence type="ECO:0000256" key="9">
    <source>
        <dbReference type="ARBA" id="ARBA00048017"/>
    </source>
</evidence>
<dbReference type="InterPro" id="IPR045141">
    <property type="entry name" value="NAA60-like"/>
</dbReference>
<dbReference type="EC" id="2.3.1.259" evidence="7"/>
<gene>
    <name evidence="13" type="ORF">PUN28_010403</name>
</gene>
<comment type="similarity">
    <text evidence="6">Belongs to the acetyltransferase family. NAA60 subfamily.</text>
</comment>
<accession>A0AAW2FS30</accession>
<keyword evidence="3" id="KW-0159">Chromosome partition</keyword>
<dbReference type="Proteomes" id="UP001430953">
    <property type="component" value="Unassembled WGS sequence"/>
</dbReference>
<feature type="domain" description="N-acetyltransferase" evidence="12">
    <location>
        <begin position="107"/>
        <end position="276"/>
    </location>
</feature>
<feature type="compositionally biased region" description="Gly residues" evidence="11">
    <location>
        <begin position="63"/>
        <end position="76"/>
    </location>
</feature>
<reference evidence="13 14" key="1">
    <citation type="submission" date="2023-03" db="EMBL/GenBank/DDBJ databases">
        <title>High recombination rates correlate with genetic variation in Cardiocondyla obscurior ants.</title>
        <authorList>
            <person name="Errbii M."/>
        </authorList>
    </citation>
    <scope>NUCLEOTIDE SEQUENCE [LARGE SCALE GENOMIC DNA]</scope>
    <source>
        <strain evidence="13">Alpha-2009</strain>
        <tissue evidence="13">Whole body</tissue>
    </source>
</reference>
<dbReference type="InterPro" id="IPR016181">
    <property type="entry name" value="Acyl_CoA_acyltransferase"/>
</dbReference>
<evidence type="ECO:0000256" key="4">
    <source>
        <dbReference type="ARBA" id="ARBA00022853"/>
    </source>
</evidence>
<comment type="caution">
    <text evidence="13">The sequence shown here is derived from an EMBL/GenBank/DDBJ whole genome shotgun (WGS) entry which is preliminary data.</text>
</comment>
<evidence type="ECO:0000256" key="10">
    <source>
        <dbReference type="ARBA" id="ARBA00048848"/>
    </source>
</evidence>
<evidence type="ECO:0000313" key="14">
    <source>
        <dbReference type="Proteomes" id="UP001430953"/>
    </source>
</evidence>
<name>A0AAW2FS30_9HYME</name>
<comment type="catalytic activity">
    <reaction evidence="9">
        <text>L-lysyl-[protein] + acetyl-CoA = N(6)-acetyl-L-lysyl-[protein] + CoA + H(+)</text>
        <dbReference type="Rhea" id="RHEA:45948"/>
        <dbReference type="Rhea" id="RHEA-COMP:9752"/>
        <dbReference type="Rhea" id="RHEA-COMP:10731"/>
        <dbReference type="ChEBI" id="CHEBI:15378"/>
        <dbReference type="ChEBI" id="CHEBI:29969"/>
        <dbReference type="ChEBI" id="CHEBI:57287"/>
        <dbReference type="ChEBI" id="CHEBI:57288"/>
        <dbReference type="ChEBI" id="CHEBI:61930"/>
        <dbReference type="EC" id="2.3.1.48"/>
    </reaction>
</comment>
<dbReference type="FunFam" id="3.40.630.30:FF:000092">
    <property type="entry name" value="N-alpha-acetyltransferase 60 isoform X1"/>
    <property type="match status" value="1"/>
</dbReference>
<dbReference type="Pfam" id="PF00583">
    <property type="entry name" value="Acetyltransf_1"/>
    <property type="match status" value="1"/>
</dbReference>
<evidence type="ECO:0000313" key="13">
    <source>
        <dbReference type="EMBL" id="KAL0117569.1"/>
    </source>
</evidence>
<organism evidence="13 14">
    <name type="scientific">Cardiocondyla obscurior</name>
    <dbReference type="NCBI Taxonomy" id="286306"/>
    <lineage>
        <taxon>Eukaryota</taxon>
        <taxon>Metazoa</taxon>
        <taxon>Ecdysozoa</taxon>
        <taxon>Arthropoda</taxon>
        <taxon>Hexapoda</taxon>
        <taxon>Insecta</taxon>
        <taxon>Pterygota</taxon>
        <taxon>Neoptera</taxon>
        <taxon>Endopterygota</taxon>
        <taxon>Hymenoptera</taxon>
        <taxon>Apocrita</taxon>
        <taxon>Aculeata</taxon>
        <taxon>Formicoidea</taxon>
        <taxon>Formicidae</taxon>
        <taxon>Myrmicinae</taxon>
        <taxon>Cardiocondyla</taxon>
    </lineage>
</organism>
<evidence type="ECO:0000256" key="11">
    <source>
        <dbReference type="SAM" id="MobiDB-lite"/>
    </source>
</evidence>
<dbReference type="SUPFAM" id="SSF55729">
    <property type="entry name" value="Acyl-CoA N-acyltransferases (Nat)"/>
    <property type="match status" value="1"/>
</dbReference>
<keyword evidence="5" id="KW-0012">Acyltransferase</keyword>
<keyword evidence="2" id="KW-0808">Transferase</keyword>
<dbReference type="CDD" id="cd04301">
    <property type="entry name" value="NAT_SF"/>
    <property type="match status" value="1"/>
</dbReference>
<dbReference type="GO" id="GO:0120518">
    <property type="term" value="F:protein N-terminal-methionine acetyltransferase activity"/>
    <property type="evidence" value="ECO:0007669"/>
    <property type="project" value="UniProtKB-EC"/>
</dbReference>
<dbReference type="EMBL" id="JADYXP020000009">
    <property type="protein sequence ID" value="KAL0117569.1"/>
    <property type="molecule type" value="Genomic_DNA"/>
</dbReference>
<dbReference type="EC" id="2.3.1.48" evidence="1"/>
<dbReference type="GO" id="GO:0004402">
    <property type="term" value="F:histone acetyltransferase activity"/>
    <property type="evidence" value="ECO:0007669"/>
    <property type="project" value="TreeGrafter"/>
</dbReference>
<dbReference type="GO" id="GO:0000139">
    <property type="term" value="C:Golgi membrane"/>
    <property type="evidence" value="ECO:0007669"/>
    <property type="project" value="TreeGrafter"/>
</dbReference>